<organism evidence="2 3">
    <name type="scientific">Xyrichtys novacula</name>
    <name type="common">Pearly razorfish</name>
    <name type="synonym">Hemipteronotus novacula</name>
    <dbReference type="NCBI Taxonomy" id="13765"/>
    <lineage>
        <taxon>Eukaryota</taxon>
        <taxon>Metazoa</taxon>
        <taxon>Chordata</taxon>
        <taxon>Craniata</taxon>
        <taxon>Vertebrata</taxon>
        <taxon>Euteleostomi</taxon>
        <taxon>Actinopterygii</taxon>
        <taxon>Neopterygii</taxon>
        <taxon>Teleostei</taxon>
        <taxon>Neoteleostei</taxon>
        <taxon>Acanthomorphata</taxon>
        <taxon>Eupercaria</taxon>
        <taxon>Labriformes</taxon>
        <taxon>Labridae</taxon>
        <taxon>Xyrichtys</taxon>
    </lineage>
</organism>
<evidence type="ECO:0000313" key="3">
    <source>
        <dbReference type="Proteomes" id="UP001178508"/>
    </source>
</evidence>
<sequence length="129" mass="13978">MIVLVKGQPVLCSVAFIELSGAVGMRRCQPACPPPASMGSITPPPPRETQPPQLLQLLLMGHIFLSEGASEPYGAFQSQGQSKSRRKSENRVAGLLQTRDTDGERKRRNVVTSIQADEILCTELCQDGC</sequence>
<gene>
    <name evidence="2" type="ORF">XNOV1_A007390</name>
</gene>
<dbReference type="Proteomes" id="UP001178508">
    <property type="component" value="Chromosome 10"/>
</dbReference>
<name>A0AAV1FZS2_XYRNO</name>
<accession>A0AAV1FZS2</accession>
<protein>
    <submittedName>
        <fullName evidence="2">Uncharacterized protein</fullName>
    </submittedName>
</protein>
<proteinExistence type="predicted"/>
<evidence type="ECO:0000313" key="2">
    <source>
        <dbReference type="EMBL" id="CAJ1065843.1"/>
    </source>
</evidence>
<reference evidence="2" key="1">
    <citation type="submission" date="2023-08" db="EMBL/GenBank/DDBJ databases">
        <authorList>
            <person name="Alioto T."/>
            <person name="Alioto T."/>
            <person name="Gomez Garrido J."/>
        </authorList>
    </citation>
    <scope>NUCLEOTIDE SEQUENCE</scope>
</reference>
<evidence type="ECO:0000256" key="1">
    <source>
        <dbReference type="SAM" id="MobiDB-lite"/>
    </source>
</evidence>
<dbReference type="AlphaFoldDB" id="A0AAV1FZS2"/>
<feature type="region of interest" description="Disordered" evidence="1">
    <location>
        <begin position="73"/>
        <end position="105"/>
    </location>
</feature>
<keyword evidence="3" id="KW-1185">Reference proteome</keyword>
<dbReference type="EMBL" id="OY660873">
    <property type="protein sequence ID" value="CAJ1065843.1"/>
    <property type="molecule type" value="Genomic_DNA"/>
</dbReference>